<dbReference type="SUPFAM" id="SSF48452">
    <property type="entry name" value="TPR-like"/>
    <property type="match status" value="1"/>
</dbReference>
<dbReference type="Pfam" id="PF14322">
    <property type="entry name" value="SusD-like_3"/>
    <property type="match status" value="1"/>
</dbReference>
<dbReference type="Pfam" id="PF07980">
    <property type="entry name" value="SusD_RagB"/>
    <property type="match status" value="1"/>
</dbReference>
<evidence type="ECO:0000256" key="3">
    <source>
        <dbReference type="ARBA" id="ARBA00022729"/>
    </source>
</evidence>
<evidence type="ECO:0000256" key="5">
    <source>
        <dbReference type="ARBA" id="ARBA00023237"/>
    </source>
</evidence>
<evidence type="ECO:0000259" key="6">
    <source>
        <dbReference type="Pfam" id="PF07980"/>
    </source>
</evidence>
<evidence type="ECO:0000313" key="8">
    <source>
        <dbReference type="EMBL" id="MBB4025648.1"/>
    </source>
</evidence>
<name>A0A7W6HVD3_9BACT</name>
<comment type="subcellular location">
    <subcellularLocation>
        <location evidence="1">Cell outer membrane</location>
    </subcellularLocation>
</comment>
<dbReference type="GO" id="GO:0009279">
    <property type="term" value="C:cell outer membrane"/>
    <property type="evidence" value="ECO:0007669"/>
    <property type="project" value="UniProtKB-SubCell"/>
</dbReference>
<dbReference type="InterPro" id="IPR011990">
    <property type="entry name" value="TPR-like_helical_dom_sf"/>
</dbReference>
<reference evidence="8 9" key="1">
    <citation type="submission" date="2020-08" db="EMBL/GenBank/DDBJ databases">
        <title>Genomic Encyclopedia of Type Strains, Phase IV (KMG-IV): sequencing the most valuable type-strain genomes for metagenomic binning, comparative biology and taxonomic classification.</title>
        <authorList>
            <person name="Goeker M."/>
        </authorList>
    </citation>
    <scope>NUCLEOTIDE SEQUENCE [LARGE SCALE GENOMIC DNA]</scope>
    <source>
        <strain evidence="8 9">DSM 105721</strain>
    </source>
</reference>
<feature type="domain" description="SusD-like N-terminal" evidence="7">
    <location>
        <begin position="18"/>
        <end position="205"/>
    </location>
</feature>
<evidence type="ECO:0000313" key="9">
    <source>
        <dbReference type="Proteomes" id="UP000546007"/>
    </source>
</evidence>
<proteinExistence type="inferred from homology"/>
<dbReference type="Proteomes" id="UP000546007">
    <property type="component" value="Unassembled WGS sequence"/>
</dbReference>
<accession>A0A7W6HVD3</accession>
<evidence type="ECO:0000256" key="2">
    <source>
        <dbReference type="ARBA" id="ARBA00006275"/>
    </source>
</evidence>
<keyword evidence="9" id="KW-1185">Reference proteome</keyword>
<evidence type="ECO:0000259" key="7">
    <source>
        <dbReference type="Pfam" id="PF14322"/>
    </source>
</evidence>
<evidence type="ECO:0008006" key="10">
    <source>
        <dbReference type="Google" id="ProtNLM"/>
    </source>
</evidence>
<organism evidence="8 9">
    <name type="scientific">Butyricimonas faecihominis</name>
    <dbReference type="NCBI Taxonomy" id="1472416"/>
    <lineage>
        <taxon>Bacteria</taxon>
        <taxon>Pseudomonadati</taxon>
        <taxon>Bacteroidota</taxon>
        <taxon>Bacteroidia</taxon>
        <taxon>Bacteroidales</taxon>
        <taxon>Odoribacteraceae</taxon>
        <taxon>Butyricimonas</taxon>
    </lineage>
</organism>
<evidence type="ECO:0000256" key="4">
    <source>
        <dbReference type="ARBA" id="ARBA00023136"/>
    </source>
</evidence>
<evidence type="ECO:0000256" key="1">
    <source>
        <dbReference type="ARBA" id="ARBA00004442"/>
    </source>
</evidence>
<dbReference type="Gene3D" id="1.25.40.390">
    <property type="match status" value="2"/>
</dbReference>
<dbReference type="AlphaFoldDB" id="A0A7W6HVD3"/>
<dbReference type="RefSeq" id="WP_151412208.1">
    <property type="nucleotide sequence ID" value="NZ_AP028155.1"/>
</dbReference>
<dbReference type="InterPro" id="IPR012944">
    <property type="entry name" value="SusD_RagB_dom"/>
</dbReference>
<keyword evidence="5" id="KW-0998">Cell outer membrane</keyword>
<comment type="similarity">
    <text evidence="2">Belongs to the SusD family.</text>
</comment>
<keyword evidence="4" id="KW-0472">Membrane</keyword>
<dbReference type="InterPro" id="IPR033985">
    <property type="entry name" value="SusD-like_N"/>
</dbReference>
<dbReference type="EMBL" id="JACIES010000003">
    <property type="protein sequence ID" value="MBB4025648.1"/>
    <property type="molecule type" value="Genomic_DNA"/>
</dbReference>
<dbReference type="OrthoDB" id="727588at2"/>
<sequence>MKRYIYLLVVTCLFGCSDWLNVQPSDRVAEESAFSTIAGFKQALNGVYVDLNATELYGQTLTCEMLEILAQRYNINQENKEWSAFMTYDFAGSYTLNRVEKIWERAYNLIANTNLIIKNCDERREVLPDDYYQMIKGEALALRGFLHFDLFRLFGPVYGVDSTLESIPYYKEFALDVQPTLIGTEFMKNVIVDLRAAKDLLSTDPIITNGVAGDPSDKFKSKRNLRLNYYAVQGLLSRAYMYIGELDSALVYAQNVIDVHERIFPWVTRNEAVAGTEPDRVFSSEVLFASQNRNVGGLYNSLFNGESLKISSLLGIRNDVAKYRFDNAEESDIRVLSFMKNKATVSGVDYRLFNKFESAVGDSIYSQMMPLIRVSELYLMVSEIYYEQGQKSKGAPYFNALRENRGLSGVSTSSYPSYLLDEWWREFIGEGQLFYYYKRTMAEEMHSATNAYNETSVKLSNYVLPIPDGETKYN</sequence>
<keyword evidence="3" id="KW-0732">Signal</keyword>
<protein>
    <recommendedName>
        <fullName evidence="10">RagB/SusD family nutrient uptake outer membrane protein</fullName>
    </recommendedName>
</protein>
<dbReference type="GeneID" id="93100164"/>
<gene>
    <name evidence="8" type="ORF">GGR14_001432</name>
</gene>
<feature type="domain" description="RagB/SusD" evidence="6">
    <location>
        <begin position="360"/>
        <end position="470"/>
    </location>
</feature>
<comment type="caution">
    <text evidence="8">The sequence shown here is derived from an EMBL/GenBank/DDBJ whole genome shotgun (WGS) entry which is preliminary data.</text>
</comment>